<comment type="similarity">
    <text evidence="1">Belongs to the peptidase C48 family.</text>
</comment>
<keyword evidence="6" id="KW-1185">Reference proteome</keyword>
<keyword evidence="3" id="KW-0378">Hydrolase</keyword>
<evidence type="ECO:0000256" key="3">
    <source>
        <dbReference type="ARBA" id="ARBA00022801"/>
    </source>
</evidence>
<reference evidence="5" key="1">
    <citation type="submission" date="2022-04" db="EMBL/GenBank/DDBJ databases">
        <title>Carnegiea gigantea Genome sequencing and assembly v2.</title>
        <authorList>
            <person name="Copetti D."/>
            <person name="Sanderson M.J."/>
            <person name="Burquez A."/>
            <person name="Wojciechowski M.F."/>
        </authorList>
    </citation>
    <scope>NUCLEOTIDE SEQUENCE</scope>
    <source>
        <strain evidence="5">SGP5-SGP5p</strain>
        <tissue evidence="5">Aerial part</tissue>
    </source>
</reference>
<dbReference type="InterPro" id="IPR003653">
    <property type="entry name" value="Peptidase_C48_C"/>
</dbReference>
<dbReference type="Proteomes" id="UP001153076">
    <property type="component" value="Unassembled WGS sequence"/>
</dbReference>
<accession>A0A9Q1KUV1</accession>
<dbReference type="Gene3D" id="3.40.395.10">
    <property type="entry name" value="Adenoviral Proteinase, Chain A"/>
    <property type="match status" value="1"/>
</dbReference>
<organism evidence="5 6">
    <name type="scientific">Carnegiea gigantea</name>
    <dbReference type="NCBI Taxonomy" id="171969"/>
    <lineage>
        <taxon>Eukaryota</taxon>
        <taxon>Viridiplantae</taxon>
        <taxon>Streptophyta</taxon>
        <taxon>Embryophyta</taxon>
        <taxon>Tracheophyta</taxon>
        <taxon>Spermatophyta</taxon>
        <taxon>Magnoliopsida</taxon>
        <taxon>eudicotyledons</taxon>
        <taxon>Gunneridae</taxon>
        <taxon>Pentapetalae</taxon>
        <taxon>Caryophyllales</taxon>
        <taxon>Cactineae</taxon>
        <taxon>Cactaceae</taxon>
        <taxon>Cactoideae</taxon>
        <taxon>Echinocereeae</taxon>
        <taxon>Carnegiea</taxon>
    </lineage>
</organism>
<gene>
    <name evidence="5" type="ORF">Cgig2_021705</name>
</gene>
<dbReference type="EMBL" id="JAKOGI010000023">
    <property type="protein sequence ID" value="KAJ8449241.1"/>
    <property type="molecule type" value="Genomic_DNA"/>
</dbReference>
<comment type="caution">
    <text evidence="5">The sequence shown here is derived from an EMBL/GenBank/DDBJ whole genome shotgun (WGS) entry which is preliminary data.</text>
</comment>
<evidence type="ECO:0000256" key="2">
    <source>
        <dbReference type="ARBA" id="ARBA00022670"/>
    </source>
</evidence>
<protein>
    <recommendedName>
        <fullName evidence="4">Ubiquitin-like protease family profile domain-containing protein</fullName>
    </recommendedName>
</protein>
<dbReference type="SUPFAM" id="SSF54001">
    <property type="entry name" value="Cysteine proteinases"/>
    <property type="match status" value="1"/>
</dbReference>
<evidence type="ECO:0000313" key="5">
    <source>
        <dbReference type="EMBL" id="KAJ8449241.1"/>
    </source>
</evidence>
<feature type="domain" description="Ubiquitin-like protease family profile" evidence="4">
    <location>
        <begin position="109"/>
        <end position="142"/>
    </location>
</feature>
<name>A0A9Q1KUV1_9CARY</name>
<dbReference type="GO" id="GO:0006508">
    <property type="term" value="P:proteolysis"/>
    <property type="evidence" value="ECO:0007669"/>
    <property type="project" value="UniProtKB-KW"/>
</dbReference>
<dbReference type="InterPro" id="IPR038765">
    <property type="entry name" value="Papain-like_cys_pep_sf"/>
</dbReference>
<keyword evidence="2" id="KW-0645">Protease</keyword>
<evidence type="ECO:0000313" key="6">
    <source>
        <dbReference type="Proteomes" id="UP001153076"/>
    </source>
</evidence>
<dbReference type="OrthoDB" id="1434197at2759"/>
<sequence>MKVTEKSTNNMQKVQLSGTVLEDKGAQFVCRWSCEQQNSLEQRINFIENLVVKGTTSTSLSYSKRKRRIMGKQNFSKDDMISANELTKSNSDSGLNIMQQERMKFNLGLIPMNDRAIHWFLIIVDLQSRCVALLNSLPLNKSNDFKQELAKDLVRITHVSYLVLTKCSEQL</sequence>
<dbReference type="GO" id="GO:0008234">
    <property type="term" value="F:cysteine-type peptidase activity"/>
    <property type="evidence" value="ECO:0007669"/>
    <property type="project" value="InterPro"/>
</dbReference>
<evidence type="ECO:0000259" key="4">
    <source>
        <dbReference type="Pfam" id="PF02902"/>
    </source>
</evidence>
<dbReference type="Pfam" id="PF02902">
    <property type="entry name" value="Peptidase_C48"/>
    <property type="match status" value="1"/>
</dbReference>
<dbReference type="AlphaFoldDB" id="A0A9Q1KUV1"/>
<evidence type="ECO:0000256" key="1">
    <source>
        <dbReference type="ARBA" id="ARBA00005234"/>
    </source>
</evidence>
<proteinExistence type="inferred from homology"/>